<feature type="transmembrane region" description="Helical" evidence="1">
    <location>
        <begin position="12"/>
        <end position="31"/>
    </location>
</feature>
<dbReference type="AlphaFoldDB" id="A0A238ZML1"/>
<feature type="transmembrane region" description="Helical" evidence="1">
    <location>
        <begin position="43"/>
        <end position="61"/>
    </location>
</feature>
<evidence type="ECO:0000313" key="2">
    <source>
        <dbReference type="EMBL" id="SNR84686.1"/>
    </source>
</evidence>
<keyword evidence="1" id="KW-1133">Transmembrane helix</keyword>
<keyword evidence="3" id="KW-1185">Reference proteome</keyword>
<dbReference type="RefSeq" id="WP_089323391.1">
    <property type="nucleotide sequence ID" value="NZ_FZOB01000010.1"/>
</dbReference>
<protein>
    <submittedName>
        <fullName evidence="2">Uncharacterized protein</fullName>
    </submittedName>
</protein>
<gene>
    <name evidence="2" type="ORF">SAMN06265340_11035</name>
</gene>
<dbReference type="OrthoDB" id="9841398at2"/>
<dbReference type="Proteomes" id="UP000198405">
    <property type="component" value="Unassembled WGS sequence"/>
</dbReference>
<reference evidence="3" key="1">
    <citation type="submission" date="2017-06" db="EMBL/GenBank/DDBJ databases">
        <authorList>
            <person name="Varghese N."/>
            <person name="Submissions S."/>
        </authorList>
    </citation>
    <scope>NUCLEOTIDE SEQUENCE [LARGE SCALE GENOMIC DNA]</scope>
    <source>
        <strain evidence="3">DSM 15668</strain>
    </source>
</reference>
<keyword evidence="1" id="KW-0812">Transmembrane</keyword>
<evidence type="ECO:0000313" key="3">
    <source>
        <dbReference type="Proteomes" id="UP000198405"/>
    </source>
</evidence>
<dbReference type="EMBL" id="FZOB01000010">
    <property type="protein sequence ID" value="SNR84686.1"/>
    <property type="molecule type" value="Genomic_DNA"/>
</dbReference>
<organism evidence="2 3">
    <name type="scientific">Desulfurobacterium atlanticum</name>
    <dbReference type="NCBI Taxonomy" id="240169"/>
    <lineage>
        <taxon>Bacteria</taxon>
        <taxon>Pseudomonadati</taxon>
        <taxon>Aquificota</taxon>
        <taxon>Aquificia</taxon>
        <taxon>Desulfurobacteriales</taxon>
        <taxon>Desulfurobacteriaceae</taxon>
        <taxon>Desulfurobacterium</taxon>
    </lineage>
</organism>
<sequence length="103" mass="11327">MGSFMEKSMDWSLGAVAFITVVMYAFLPLGIFGNNLDFEHYLLPKVVVALIVALVSAKLYISFFKARKPAPEVFCFGLITTLGITGLLTYVLLDLGLKLVGLY</sequence>
<proteinExistence type="predicted"/>
<accession>A0A238ZML1</accession>
<feature type="transmembrane region" description="Helical" evidence="1">
    <location>
        <begin position="73"/>
        <end position="93"/>
    </location>
</feature>
<name>A0A238ZML1_9BACT</name>
<evidence type="ECO:0000256" key="1">
    <source>
        <dbReference type="SAM" id="Phobius"/>
    </source>
</evidence>
<keyword evidence="1" id="KW-0472">Membrane</keyword>